<feature type="domain" description="GGDEF" evidence="4">
    <location>
        <begin position="166"/>
        <end position="299"/>
    </location>
</feature>
<dbReference type="PROSITE" id="PS50887">
    <property type="entry name" value="GGDEF"/>
    <property type="match status" value="1"/>
</dbReference>
<evidence type="ECO:0000259" key="4">
    <source>
        <dbReference type="PROSITE" id="PS50887"/>
    </source>
</evidence>
<organism evidence="5 6">
    <name type="scientific">Candidatus Magnetoglobus multicellularis str. Araruama</name>
    <dbReference type="NCBI Taxonomy" id="890399"/>
    <lineage>
        <taxon>Bacteria</taxon>
        <taxon>Pseudomonadati</taxon>
        <taxon>Thermodesulfobacteriota</taxon>
        <taxon>Desulfobacteria</taxon>
        <taxon>Desulfobacterales</taxon>
        <taxon>Desulfobacteraceae</taxon>
        <taxon>Candidatus Magnetoglobus</taxon>
    </lineage>
</organism>
<evidence type="ECO:0000313" key="5">
    <source>
        <dbReference type="EMBL" id="ETR72230.1"/>
    </source>
</evidence>
<dbReference type="InterPro" id="IPR043128">
    <property type="entry name" value="Rev_trsase/Diguanyl_cyclase"/>
</dbReference>
<dbReference type="PANTHER" id="PTHR44591:SF3">
    <property type="entry name" value="RESPONSE REGULATORY DOMAIN-CONTAINING PROTEIN"/>
    <property type="match status" value="1"/>
</dbReference>
<name>A0A1V1PBP9_9BACT</name>
<dbReference type="SUPFAM" id="SSF52172">
    <property type="entry name" value="CheY-like"/>
    <property type="match status" value="1"/>
</dbReference>
<dbReference type="InterPro" id="IPR050595">
    <property type="entry name" value="Bact_response_regulator"/>
</dbReference>
<dbReference type="NCBIfam" id="TIGR00254">
    <property type="entry name" value="GGDEF"/>
    <property type="match status" value="1"/>
</dbReference>
<dbReference type="InterPro" id="IPR000160">
    <property type="entry name" value="GGDEF_dom"/>
</dbReference>
<dbReference type="SMART" id="SM00267">
    <property type="entry name" value="GGDEF"/>
    <property type="match status" value="1"/>
</dbReference>
<accession>A0A1V1PBP9</accession>
<dbReference type="Gene3D" id="3.40.50.2300">
    <property type="match status" value="1"/>
</dbReference>
<dbReference type="SUPFAM" id="SSF55073">
    <property type="entry name" value="Nucleotide cyclase"/>
    <property type="match status" value="1"/>
</dbReference>
<dbReference type="Pfam" id="PF00990">
    <property type="entry name" value="GGDEF"/>
    <property type="match status" value="1"/>
</dbReference>
<dbReference type="AlphaFoldDB" id="A0A1V1PBP9"/>
<dbReference type="PANTHER" id="PTHR44591">
    <property type="entry name" value="STRESS RESPONSE REGULATOR PROTEIN 1"/>
    <property type="match status" value="1"/>
</dbReference>
<dbReference type="Pfam" id="PF00072">
    <property type="entry name" value="Response_reg"/>
    <property type="match status" value="1"/>
</dbReference>
<dbReference type="EMBL" id="ATBP01000169">
    <property type="protein sequence ID" value="ETR72230.1"/>
    <property type="molecule type" value="Genomic_DNA"/>
</dbReference>
<evidence type="ECO:0000259" key="3">
    <source>
        <dbReference type="PROSITE" id="PS50110"/>
    </source>
</evidence>
<dbReference type="PROSITE" id="PS50110">
    <property type="entry name" value="RESPONSE_REGULATORY"/>
    <property type="match status" value="1"/>
</dbReference>
<feature type="modified residue" description="4-aspartylphosphate" evidence="2">
    <location>
        <position position="56"/>
    </location>
</feature>
<dbReference type="Gene3D" id="3.30.70.270">
    <property type="match status" value="1"/>
</dbReference>
<comment type="caution">
    <text evidence="5">The sequence shown here is derived from an EMBL/GenBank/DDBJ whole genome shotgun (WGS) entry which is preliminary data.</text>
</comment>
<dbReference type="InterPro" id="IPR029787">
    <property type="entry name" value="Nucleotide_cyclase"/>
</dbReference>
<evidence type="ECO:0000256" key="2">
    <source>
        <dbReference type="PROSITE-ProRule" id="PRU00169"/>
    </source>
</evidence>
<reference evidence="6" key="1">
    <citation type="submission" date="2012-11" db="EMBL/GenBank/DDBJ databases">
        <authorList>
            <person name="Lucero-Rivera Y.E."/>
            <person name="Tovar-Ramirez D."/>
        </authorList>
    </citation>
    <scope>NUCLEOTIDE SEQUENCE [LARGE SCALE GENOMIC DNA]</scope>
    <source>
        <strain evidence="6">Araruama</strain>
    </source>
</reference>
<dbReference type="SMART" id="SM00448">
    <property type="entry name" value="REC"/>
    <property type="match status" value="1"/>
</dbReference>
<dbReference type="CDD" id="cd01949">
    <property type="entry name" value="GGDEF"/>
    <property type="match status" value="1"/>
</dbReference>
<feature type="domain" description="Response regulatory" evidence="3">
    <location>
        <begin position="8"/>
        <end position="123"/>
    </location>
</feature>
<keyword evidence="1 2" id="KW-0597">Phosphoprotein</keyword>
<evidence type="ECO:0000256" key="1">
    <source>
        <dbReference type="ARBA" id="ARBA00022553"/>
    </source>
</evidence>
<proteinExistence type="predicted"/>
<gene>
    <name evidence="5" type="ORF">OMM_01878</name>
</gene>
<dbReference type="InterPro" id="IPR011006">
    <property type="entry name" value="CheY-like_superfamily"/>
</dbReference>
<protein>
    <submittedName>
        <fullName evidence="5">Response regulator receiver modulated diguanylate cyclase</fullName>
    </submittedName>
</protein>
<evidence type="ECO:0000313" key="6">
    <source>
        <dbReference type="Proteomes" id="UP000189670"/>
    </source>
</evidence>
<dbReference type="Proteomes" id="UP000189670">
    <property type="component" value="Unassembled WGS sequence"/>
</dbReference>
<dbReference type="InterPro" id="IPR001789">
    <property type="entry name" value="Sig_transdc_resp-reg_receiver"/>
</dbReference>
<sequence>MIISQKQSILIVDDEKNNIDILVNLLKNDYSTLVSKSGKRAINLAKASMPDLILLDIIMPEMDGYDVCRILKSDTQTKDIPVIFVTAMCHDNDESKGLCLGAIDYITKPIRPAIVQARVKNHMERYLAIKELERINQLAFDANPSTGLPGNNSIADAITQALDNDKDVCVIHADLDYFKAFNDKYGFVRGDDIIRFTANTLKEALTVIQSHEKFIGHIGGDDFVLITPSDDCQHVANTIIQRFDQGITQFYDNIDIQQKGITSVNRAGEEQFFPLMSLSLSGVDLSRRSFTQYIEVNDVCAEVKKVAKATPGSCFFMDRRMKDS</sequence>
<dbReference type="GO" id="GO:0000160">
    <property type="term" value="P:phosphorelay signal transduction system"/>
    <property type="evidence" value="ECO:0007669"/>
    <property type="project" value="InterPro"/>
</dbReference>